<evidence type="ECO:0000256" key="1">
    <source>
        <dbReference type="ARBA" id="ARBA00023002"/>
    </source>
</evidence>
<dbReference type="SUPFAM" id="SSF51735">
    <property type="entry name" value="NAD(P)-binding Rossmann-fold domains"/>
    <property type="match status" value="1"/>
</dbReference>
<keyword evidence="2" id="KW-0732">Signal</keyword>
<protein>
    <submittedName>
        <fullName evidence="3">Uncharacterized protein</fullName>
    </submittedName>
</protein>
<dbReference type="InterPro" id="IPR002347">
    <property type="entry name" value="SDR_fam"/>
</dbReference>
<dbReference type="Gene3D" id="3.40.50.720">
    <property type="entry name" value="NAD(P)-binding Rossmann-like Domain"/>
    <property type="match status" value="1"/>
</dbReference>
<dbReference type="PANTHER" id="PTHR43157:SF31">
    <property type="entry name" value="PHOSPHATIDYLINOSITOL-GLYCAN BIOSYNTHESIS CLASS F PROTEIN"/>
    <property type="match status" value="1"/>
</dbReference>
<gene>
    <name evidence="3" type="ORF">WA026_016318</name>
</gene>
<dbReference type="AlphaFoldDB" id="A0AAW1UN52"/>
<dbReference type="Pfam" id="PF00106">
    <property type="entry name" value="adh_short"/>
    <property type="match status" value="1"/>
</dbReference>
<feature type="chain" id="PRO_5044025002" evidence="2">
    <location>
        <begin position="24"/>
        <end position="315"/>
    </location>
</feature>
<dbReference type="InterPro" id="IPR036291">
    <property type="entry name" value="NAD(P)-bd_dom_sf"/>
</dbReference>
<name>A0AAW1UN52_9CUCU</name>
<dbReference type="Proteomes" id="UP001431783">
    <property type="component" value="Unassembled WGS sequence"/>
</dbReference>
<dbReference type="GO" id="GO:0016491">
    <property type="term" value="F:oxidoreductase activity"/>
    <property type="evidence" value="ECO:0007669"/>
    <property type="project" value="UniProtKB-KW"/>
</dbReference>
<accession>A0AAW1UN52</accession>
<reference evidence="3 4" key="1">
    <citation type="submission" date="2023-03" db="EMBL/GenBank/DDBJ databases">
        <title>Genome insight into feeding habits of ladybird beetles.</title>
        <authorList>
            <person name="Li H.-S."/>
            <person name="Huang Y.-H."/>
            <person name="Pang H."/>
        </authorList>
    </citation>
    <scope>NUCLEOTIDE SEQUENCE [LARGE SCALE GENOMIC DNA]</scope>
    <source>
        <strain evidence="3">SYSU_2023b</strain>
        <tissue evidence="3">Whole body</tissue>
    </source>
</reference>
<dbReference type="PRINTS" id="PR00081">
    <property type="entry name" value="GDHRDH"/>
</dbReference>
<dbReference type="PANTHER" id="PTHR43157">
    <property type="entry name" value="PHOSPHATIDYLINOSITOL-GLYCAN BIOSYNTHESIS CLASS F PROTEIN-RELATED"/>
    <property type="match status" value="1"/>
</dbReference>
<organism evidence="3 4">
    <name type="scientific">Henosepilachna vigintioctopunctata</name>
    <dbReference type="NCBI Taxonomy" id="420089"/>
    <lineage>
        <taxon>Eukaryota</taxon>
        <taxon>Metazoa</taxon>
        <taxon>Ecdysozoa</taxon>
        <taxon>Arthropoda</taxon>
        <taxon>Hexapoda</taxon>
        <taxon>Insecta</taxon>
        <taxon>Pterygota</taxon>
        <taxon>Neoptera</taxon>
        <taxon>Endopterygota</taxon>
        <taxon>Coleoptera</taxon>
        <taxon>Polyphaga</taxon>
        <taxon>Cucujiformia</taxon>
        <taxon>Coccinelloidea</taxon>
        <taxon>Coccinellidae</taxon>
        <taxon>Epilachninae</taxon>
        <taxon>Epilachnini</taxon>
        <taxon>Henosepilachna</taxon>
    </lineage>
</organism>
<evidence type="ECO:0000313" key="3">
    <source>
        <dbReference type="EMBL" id="KAK9881432.1"/>
    </source>
</evidence>
<evidence type="ECO:0000313" key="4">
    <source>
        <dbReference type="Proteomes" id="UP001431783"/>
    </source>
</evidence>
<comment type="caution">
    <text evidence="3">The sequence shown here is derived from an EMBL/GenBank/DDBJ whole genome shotgun (WGS) entry which is preliminary data.</text>
</comment>
<feature type="signal peptide" evidence="2">
    <location>
        <begin position="1"/>
        <end position="23"/>
    </location>
</feature>
<keyword evidence="1" id="KW-0560">Oxidoreductase</keyword>
<dbReference type="EMBL" id="JARQZJ010000069">
    <property type="protein sequence ID" value="KAK9881432.1"/>
    <property type="molecule type" value="Genomic_DNA"/>
</dbReference>
<sequence>MLKAGLFILPVLIIYGIRKYIESKWSNCKNKIKLDGKLIIITGANSGIGFEVAKDLAARNANIILACRNINAAEEAIQNIKEKVSHAGTLIPMELDLASLESVKNFAEKFKRNHKELHVLINNAGVSYPKSERKVTKDCLEIHFGVNHLGHFYLTNLLLDLLEKSKPSKVVFVSSKLHEKGKLNTEDLNSEWSMEKVNLYSNSKLANAYTVKELALRTKNKGIDVFAVCPGWIYTNLFRHSIKWYHYILVSPIAFFFMRSAKQGAQTIIYCATEPGLESGMIYRDCKMYESSHPFDPKVSTELWSKSEEIIKQKI</sequence>
<keyword evidence="4" id="KW-1185">Reference proteome</keyword>
<evidence type="ECO:0000256" key="2">
    <source>
        <dbReference type="SAM" id="SignalP"/>
    </source>
</evidence>
<dbReference type="CDD" id="cd05327">
    <property type="entry name" value="retinol-DH_like_SDR_c_like"/>
    <property type="match status" value="1"/>
</dbReference>
<proteinExistence type="predicted"/>